<proteinExistence type="predicted"/>
<dbReference type="InterPro" id="IPR036390">
    <property type="entry name" value="WH_DNA-bd_sf"/>
</dbReference>
<reference evidence="2 3" key="1">
    <citation type="submission" date="2021-03" db="EMBL/GenBank/DDBJ databases">
        <title>Aliifodinibius sp. nov., a new bacterium isolated from saline soil.</title>
        <authorList>
            <person name="Galisteo C."/>
            <person name="De La Haba R."/>
            <person name="Sanchez-Porro C."/>
            <person name="Ventosa A."/>
        </authorList>
    </citation>
    <scope>NUCLEOTIDE SEQUENCE [LARGE SCALE GENOMIC DNA]</scope>
    <source>
        <strain evidence="2 3">1BSP15-2V2</strain>
    </source>
</reference>
<dbReference type="EMBL" id="JAGGJA010000006">
    <property type="protein sequence ID" value="MCW9707196.1"/>
    <property type="molecule type" value="Genomic_DNA"/>
</dbReference>
<comment type="caution">
    <text evidence="2">The sequence shown here is derived from an EMBL/GenBank/DDBJ whole genome shotgun (WGS) entry which is preliminary data.</text>
</comment>
<dbReference type="PANTHER" id="PTHR33164:SF43">
    <property type="entry name" value="HTH-TYPE TRANSCRIPTIONAL REPRESSOR YETL"/>
    <property type="match status" value="1"/>
</dbReference>
<accession>A0ABT3PML5</accession>
<protein>
    <submittedName>
        <fullName evidence="2">MarR family transcriptional regulator</fullName>
    </submittedName>
</protein>
<organism evidence="2 3">
    <name type="scientific">Fodinibius salsisoli</name>
    <dbReference type="NCBI Taxonomy" id="2820877"/>
    <lineage>
        <taxon>Bacteria</taxon>
        <taxon>Pseudomonadati</taxon>
        <taxon>Balneolota</taxon>
        <taxon>Balneolia</taxon>
        <taxon>Balneolales</taxon>
        <taxon>Balneolaceae</taxon>
        <taxon>Fodinibius</taxon>
    </lineage>
</organism>
<dbReference type="PROSITE" id="PS50995">
    <property type="entry name" value="HTH_MARR_2"/>
    <property type="match status" value="1"/>
</dbReference>
<evidence type="ECO:0000313" key="3">
    <source>
        <dbReference type="Proteomes" id="UP001207918"/>
    </source>
</evidence>
<sequence length="120" mass="13389">MDEQLDAVGVTTPQYAALSILEEDQGLSNAELARRCFLTPQTMHKIIGGLEAKRLVERKADPSHGRKINTLLTSEGKKLLKKAHKIVQNIEGEMTSDLTEEEIEETRKNLAQCIESLEDS</sequence>
<name>A0ABT3PML5_9BACT</name>
<dbReference type="InterPro" id="IPR000835">
    <property type="entry name" value="HTH_MarR-typ"/>
</dbReference>
<dbReference type="SMART" id="SM00347">
    <property type="entry name" value="HTH_MARR"/>
    <property type="match status" value="1"/>
</dbReference>
<dbReference type="InterPro" id="IPR039422">
    <property type="entry name" value="MarR/SlyA-like"/>
</dbReference>
<evidence type="ECO:0000313" key="2">
    <source>
        <dbReference type="EMBL" id="MCW9707196.1"/>
    </source>
</evidence>
<dbReference type="RefSeq" id="WP_265765954.1">
    <property type="nucleotide sequence ID" value="NZ_JAGGJA010000006.1"/>
</dbReference>
<dbReference type="Proteomes" id="UP001207918">
    <property type="component" value="Unassembled WGS sequence"/>
</dbReference>
<feature type="domain" description="HTH marR-type" evidence="1">
    <location>
        <begin position="1"/>
        <end position="115"/>
    </location>
</feature>
<evidence type="ECO:0000259" key="1">
    <source>
        <dbReference type="PROSITE" id="PS50995"/>
    </source>
</evidence>
<gene>
    <name evidence="2" type="ORF">J6I44_10035</name>
</gene>
<dbReference type="Gene3D" id="1.10.10.10">
    <property type="entry name" value="Winged helix-like DNA-binding domain superfamily/Winged helix DNA-binding domain"/>
    <property type="match status" value="1"/>
</dbReference>
<dbReference type="Pfam" id="PF12802">
    <property type="entry name" value="MarR_2"/>
    <property type="match status" value="1"/>
</dbReference>
<keyword evidence="3" id="KW-1185">Reference proteome</keyword>
<dbReference type="InterPro" id="IPR036388">
    <property type="entry name" value="WH-like_DNA-bd_sf"/>
</dbReference>
<dbReference type="PANTHER" id="PTHR33164">
    <property type="entry name" value="TRANSCRIPTIONAL REGULATOR, MARR FAMILY"/>
    <property type="match status" value="1"/>
</dbReference>
<dbReference type="SUPFAM" id="SSF46785">
    <property type="entry name" value="Winged helix' DNA-binding domain"/>
    <property type="match status" value="1"/>
</dbReference>